<feature type="transmembrane region" description="Helical" evidence="1">
    <location>
        <begin position="48"/>
        <end position="67"/>
    </location>
</feature>
<gene>
    <name evidence="2" type="ORF">WICANDRAFT_65496</name>
</gene>
<evidence type="ECO:0000313" key="2">
    <source>
        <dbReference type="EMBL" id="ODQ57238.1"/>
    </source>
</evidence>
<evidence type="ECO:0000256" key="1">
    <source>
        <dbReference type="SAM" id="Phobius"/>
    </source>
</evidence>
<feature type="transmembrane region" description="Helical" evidence="1">
    <location>
        <begin position="79"/>
        <end position="99"/>
    </location>
</feature>
<dbReference type="OrthoDB" id="3980711at2759"/>
<keyword evidence="1" id="KW-0472">Membrane</keyword>
<proteinExistence type="predicted"/>
<dbReference type="AlphaFoldDB" id="A0A1E3NVR6"/>
<dbReference type="EMBL" id="KV454214">
    <property type="protein sequence ID" value="ODQ57238.1"/>
    <property type="molecule type" value="Genomic_DNA"/>
</dbReference>
<accession>A0A1E3NVR6</accession>
<keyword evidence="3" id="KW-1185">Reference proteome</keyword>
<reference evidence="2 3" key="1">
    <citation type="journal article" date="2016" name="Proc. Natl. Acad. Sci. U.S.A.">
        <title>Comparative genomics of biotechnologically important yeasts.</title>
        <authorList>
            <person name="Riley R."/>
            <person name="Haridas S."/>
            <person name="Wolfe K.H."/>
            <person name="Lopes M.R."/>
            <person name="Hittinger C.T."/>
            <person name="Goeker M."/>
            <person name="Salamov A.A."/>
            <person name="Wisecaver J.H."/>
            <person name="Long T.M."/>
            <person name="Calvey C.H."/>
            <person name="Aerts A.L."/>
            <person name="Barry K.W."/>
            <person name="Choi C."/>
            <person name="Clum A."/>
            <person name="Coughlan A.Y."/>
            <person name="Deshpande S."/>
            <person name="Douglass A.P."/>
            <person name="Hanson S.J."/>
            <person name="Klenk H.-P."/>
            <person name="LaButti K.M."/>
            <person name="Lapidus A."/>
            <person name="Lindquist E.A."/>
            <person name="Lipzen A.M."/>
            <person name="Meier-Kolthoff J.P."/>
            <person name="Ohm R.A."/>
            <person name="Otillar R.P."/>
            <person name="Pangilinan J.L."/>
            <person name="Peng Y."/>
            <person name="Rokas A."/>
            <person name="Rosa C.A."/>
            <person name="Scheuner C."/>
            <person name="Sibirny A.A."/>
            <person name="Slot J.C."/>
            <person name="Stielow J.B."/>
            <person name="Sun H."/>
            <person name="Kurtzman C.P."/>
            <person name="Blackwell M."/>
            <person name="Grigoriev I.V."/>
            <person name="Jeffries T.W."/>
        </authorList>
    </citation>
    <scope>NUCLEOTIDE SEQUENCE [LARGE SCALE GENOMIC DNA]</scope>
    <source>
        <strain evidence="3">ATCC 58044 / CBS 1984 / NCYC 433 / NRRL Y-366-8</strain>
    </source>
</reference>
<evidence type="ECO:0000313" key="3">
    <source>
        <dbReference type="Proteomes" id="UP000094112"/>
    </source>
</evidence>
<sequence>MSLLNSLYSLVHPGQERSISFLSHNNTPVNNFCSIIPIVQPSLISTSFGQSIITLSILLLYLSLYLSYANTHKGVEFRILTSLILGNLVFTILSFNDWFNQFYSIVFCNDYKNGVLNLYQVSELIETYKLGNLIKFIGL</sequence>
<keyword evidence="1" id="KW-0812">Transmembrane</keyword>
<dbReference type="Proteomes" id="UP000094112">
    <property type="component" value="Unassembled WGS sequence"/>
</dbReference>
<dbReference type="RefSeq" id="XP_019036445.1">
    <property type="nucleotide sequence ID" value="XM_019183921.1"/>
</dbReference>
<keyword evidence="1" id="KW-1133">Transmembrane helix</keyword>
<organism evidence="2 3">
    <name type="scientific">Wickerhamomyces anomalus (strain ATCC 58044 / CBS 1984 / NCYC 433 / NRRL Y-366-8)</name>
    <name type="common">Yeast</name>
    <name type="synonym">Hansenula anomala</name>
    <dbReference type="NCBI Taxonomy" id="683960"/>
    <lineage>
        <taxon>Eukaryota</taxon>
        <taxon>Fungi</taxon>
        <taxon>Dikarya</taxon>
        <taxon>Ascomycota</taxon>
        <taxon>Saccharomycotina</taxon>
        <taxon>Saccharomycetes</taxon>
        <taxon>Phaffomycetales</taxon>
        <taxon>Wickerhamomycetaceae</taxon>
        <taxon>Wickerhamomyces</taxon>
    </lineage>
</organism>
<dbReference type="GeneID" id="30201167"/>
<protein>
    <submittedName>
        <fullName evidence="2">Uncharacterized protein</fullName>
    </submittedName>
</protein>
<name>A0A1E3NVR6_WICAA</name>